<accession>A0ABW7LFY9</accession>
<sequence>MVLKPDPAPGGTTPPDAMPADGTLVLGCDVGGTKVHSILATATGRVLAEFSEPTASHDAEALLAQIARHRDRLALGRQARIAAAGIGLPGAVHPQSGVLTDAPHLPDLGDRDLRQCMAARLGLPVRIGNDVSLAALGEAWLGEGRGARSLAFLALGTGVGLGLIEDGRILRGARGAAGEIGDLPIPGPGGAARLEDLVSSRALLADYRTRGGQTAGTLRDVFAAAGADPVLPGLLDALAGRLALALRAVIALTDPERIVIGGGLGGRPEVFSRLAAALGPGPVLLPTALGPRAGALGAARLALGCGS</sequence>
<dbReference type="SUPFAM" id="SSF53067">
    <property type="entry name" value="Actin-like ATPase domain"/>
    <property type="match status" value="1"/>
</dbReference>
<dbReference type="Pfam" id="PF00480">
    <property type="entry name" value="ROK"/>
    <property type="match status" value="1"/>
</dbReference>
<comment type="similarity">
    <text evidence="1">Belongs to the ROK (NagC/XylR) family.</text>
</comment>
<evidence type="ECO:0000256" key="2">
    <source>
        <dbReference type="SAM" id="MobiDB-lite"/>
    </source>
</evidence>
<evidence type="ECO:0000313" key="3">
    <source>
        <dbReference type="EMBL" id="MFH5773231.1"/>
    </source>
</evidence>
<dbReference type="PANTHER" id="PTHR18964">
    <property type="entry name" value="ROK (REPRESSOR, ORF, KINASE) FAMILY"/>
    <property type="match status" value="1"/>
</dbReference>
<gene>
    <name evidence="3" type="ORF">ACHFJ0_03205</name>
</gene>
<dbReference type="Gene3D" id="3.30.420.40">
    <property type="match status" value="2"/>
</dbReference>
<organism evidence="3 4">
    <name type="scientific">Paracoccus broussonetiae subsp. drimophilus</name>
    <dbReference type="NCBI Taxonomy" id="3373869"/>
    <lineage>
        <taxon>Bacteria</taxon>
        <taxon>Pseudomonadati</taxon>
        <taxon>Pseudomonadota</taxon>
        <taxon>Alphaproteobacteria</taxon>
        <taxon>Rhodobacterales</taxon>
        <taxon>Paracoccaceae</taxon>
        <taxon>Paracoccus</taxon>
        <taxon>Paracoccus broussonetiae</taxon>
    </lineage>
</organism>
<keyword evidence="4" id="KW-1185">Reference proteome</keyword>
<comment type="caution">
    <text evidence="3">The sequence shown here is derived from an EMBL/GenBank/DDBJ whole genome shotgun (WGS) entry which is preliminary data.</text>
</comment>
<dbReference type="InterPro" id="IPR043129">
    <property type="entry name" value="ATPase_NBD"/>
</dbReference>
<feature type="region of interest" description="Disordered" evidence="2">
    <location>
        <begin position="1"/>
        <end position="20"/>
    </location>
</feature>
<dbReference type="PANTHER" id="PTHR18964:SF149">
    <property type="entry name" value="BIFUNCTIONAL UDP-N-ACETYLGLUCOSAMINE 2-EPIMERASE_N-ACETYLMANNOSAMINE KINASE"/>
    <property type="match status" value="1"/>
</dbReference>
<dbReference type="EMBL" id="JBIMPR010000002">
    <property type="protein sequence ID" value="MFH5773231.1"/>
    <property type="molecule type" value="Genomic_DNA"/>
</dbReference>
<dbReference type="InterPro" id="IPR000600">
    <property type="entry name" value="ROK"/>
</dbReference>
<evidence type="ECO:0000313" key="4">
    <source>
        <dbReference type="Proteomes" id="UP001609376"/>
    </source>
</evidence>
<protein>
    <submittedName>
        <fullName evidence="3">ROK family protein</fullName>
    </submittedName>
</protein>
<reference evidence="3 4" key="1">
    <citation type="submission" date="2024-10" db="EMBL/GenBank/DDBJ databases">
        <title>Paracoccus drimophilus sp. nov., a novel bacterium from corn roots in Hunan.</title>
        <authorList>
            <person name="Li X."/>
        </authorList>
    </citation>
    <scope>NUCLEOTIDE SEQUENCE [LARGE SCALE GENOMIC DNA]</scope>
    <source>
        <strain evidence="3 4">NGMCC 1.201697</strain>
    </source>
</reference>
<name>A0ABW7LFY9_9RHOB</name>
<proteinExistence type="inferred from homology"/>
<dbReference type="RefSeq" id="WP_395131824.1">
    <property type="nucleotide sequence ID" value="NZ_JBIMPR010000002.1"/>
</dbReference>
<dbReference type="Proteomes" id="UP001609376">
    <property type="component" value="Unassembled WGS sequence"/>
</dbReference>
<evidence type="ECO:0000256" key="1">
    <source>
        <dbReference type="ARBA" id="ARBA00006479"/>
    </source>
</evidence>